<comment type="caution">
    <text evidence="1">The sequence shown here is derived from an EMBL/GenBank/DDBJ whole genome shotgun (WGS) entry which is preliminary data.</text>
</comment>
<evidence type="ECO:0000313" key="2">
    <source>
        <dbReference type="Proteomes" id="UP001386955"/>
    </source>
</evidence>
<dbReference type="EMBL" id="JAYMYS010000007">
    <property type="protein sequence ID" value="KAK7386263.1"/>
    <property type="molecule type" value="Genomic_DNA"/>
</dbReference>
<gene>
    <name evidence="1" type="ORF">VNO78_26370</name>
</gene>
<sequence>MKSSKFWSAKEGRAGGDYIERKENGRKWCGRNGRDVEVRVRGGQERLVLTWCGNEESVEEKPAPNSQSHEPTCLCRTRATTPPYVSSHVGPSF</sequence>
<protein>
    <submittedName>
        <fullName evidence="1">Uncharacterized protein</fullName>
    </submittedName>
</protein>
<name>A0AAN9X8F8_PSOTE</name>
<dbReference type="Proteomes" id="UP001386955">
    <property type="component" value="Unassembled WGS sequence"/>
</dbReference>
<evidence type="ECO:0000313" key="1">
    <source>
        <dbReference type="EMBL" id="KAK7386263.1"/>
    </source>
</evidence>
<reference evidence="1 2" key="1">
    <citation type="submission" date="2024-01" db="EMBL/GenBank/DDBJ databases">
        <title>The genomes of 5 underutilized Papilionoideae crops provide insights into root nodulation and disease resistanc.</title>
        <authorList>
            <person name="Jiang F."/>
        </authorList>
    </citation>
    <scope>NUCLEOTIDE SEQUENCE [LARGE SCALE GENOMIC DNA]</scope>
    <source>
        <strain evidence="1">DUOXIRENSHENG_FW03</strain>
        <tissue evidence="1">Leaves</tissue>
    </source>
</reference>
<proteinExistence type="predicted"/>
<dbReference type="AlphaFoldDB" id="A0AAN9X8F8"/>
<accession>A0AAN9X8F8</accession>
<keyword evidence="2" id="KW-1185">Reference proteome</keyword>
<organism evidence="1 2">
    <name type="scientific">Psophocarpus tetragonolobus</name>
    <name type="common">Winged bean</name>
    <name type="synonym">Dolichos tetragonolobus</name>
    <dbReference type="NCBI Taxonomy" id="3891"/>
    <lineage>
        <taxon>Eukaryota</taxon>
        <taxon>Viridiplantae</taxon>
        <taxon>Streptophyta</taxon>
        <taxon>Embryophyta</taxon>
        <taxon>Tracheophyta</taxon>
        <taxon>Spermatophyta</taxon>
        <taxon>Magnoliopsida</taxon>
        <taxon>eudicotyledons</taxon>
        <taxon>Gunneridae</taxon>
        <taxon>Pentapetalae</taxon>
        <taxon>rosids</taxon>
        <taxon>fabids</taxon>
        <taxon>Fabales</taxon>
        <taxon>Fabaceae</taxon>
        <taxon>Papilionoideae</taxon>
        <taxon>50 kb inversion clade</taxon>
        <taxon>NPAAA clade</taxon>
        <taxon>indigoferoid/millettioid clade</taxon>
        <taxon>Phaseoleae</taxon>
        <taxon>Psophocarpus</taxon>
    </lineage>
</organism>